<dbReference type="Pfam" id="PF00364">
    <property type="entry name" value="Biotin_lipoyl"/>
    <property type="match status" value="1"/>
</dbReference>
<dbReference type="FunFam" id="2.40.50.100:FF:000003">
    <property type="entry name" value="Acetyl-CoA carboxylase biotin carboxyl carrier protein"/>
    <property type="match status" value="1"/>
</dbReference>
<dbReference type="Gene3D" id="2.40.50.100">
    <property type="match status" value="1"/>
</dbReference>
<dbReference type="Proteomes" id="UP000298663">
    <property type="component" value="Unassembled WGS sequence"/>
</dbReference>
<dbReference type="AlphaFoldDB" id="A0A4U5NA84"/>
<dbReference type="Pfam" id="PF02436">
    <property type="entry name" value="PYC_OADA"/>
    <property type="match status" value="1"/>
</dbReference>
<dbReference type="PANTHER" id="PTHR43778">
    <property type="entry name" value="PYRUVATE CARBOXYLASE"/>
    <property type="match status" value="1"/>
</dbReference>
<evidence type="ECO:0000256" key="1">
    <source>
        <dbReference type="ARBA" id="ARBA00023267"/>
    </source>
</evidence>
<protein>
    <recommendedName>
        <fullName evidence="2">Lipoyl-binding domain-containing protein</fullName>
    </recommendedName>
</protein>
<organism evidence="3 4">
    <name type="scientific">Steinernema carpocapsae</name>
    <name type="common">Entomopathogenic nematode</name>
    <dbReference type="NCBI Taxonomy" id="34508"/>
    <lineage>
        <taxon>Eukaryota</taxon>
        <taxon>Metazoa</taxon>
        <taxon>Ecdysozoa</taxon>
        <taxon>Nematoda</taxon>
        <taxon>Chromadorea</taxon>
        <taxon>Rhabditida</taxon>
        <taxon>Tylenchina</taxon>
        <taxon>Panagrolaimomorpha</taxon>
        <taxon>Strongyloidoidea</taxon>
        <taxon>Steinernematidae</taxon>
        <taxon>Steinernema</taxon>
    </lineage>
</organism>
<dbReference type="Gene3D" id="3.10.600.10">
    <property type="entry name" value="pyruvate carboxylase f1077a mutant domain"/>
    <property type="match status" value="1"/>
</dbReference>
<proteinExistence type="predicted"/>
<sequence length="372" mass="41001">MGAIATTVAGTKFDTGLNLESISKYSTFWEMTRQLYAPFECTATMRSGNADVHTHQIPGGQYTNLQFQSYALGLGSQFDKVKKCYAEANAALGDIIKVTPSSKVVGDLAQFMVQNNLDRKSMEEQAESLSFPKSVVDFLQGKLGQPPYGFPEPLRTRVLRGKKPVEGRPGEGMSPLDLEKLRKDLEKKHGQEMTAEDAMSSAMFPREFDNFVAFRKQYGPVDKLPTRQFFVGLNPTEEVDVEIEKGKVLYVKYLSKVDNVNAKGQRKLQFEMNGGNRTIFVKDQEACKNIVTRKRADPTSAGSIGAPMTGEVLEVNVKPGDKVKANQTLFVLHAMKMEMAISAPCSGTVKNVYAVAKDKLDSGDLVVEIEAA</sequence>
<comment type="caution">
    <text evidence="3">The sequence shown here is derived from an EMBL/GenBank/DDBJ whole genome shotgun (WGS) entry which is preliminary data.</text>
</comment>
<dbReference type="CDD" id="cd06850">
    <property type="entry name" value="biotinyl_domain"/>
    <property type="match status" value="1"/>
</dbReference>
<dbReference type="OrthoDB" id="196847at2759"/>
<reference evidence="3 4" key="2">
    <citation type="journal article" date="2019" name="G3 (Bethesda)">
        <title>Hybrid Assembly of the Genome of the Entomopathogenic Nematode Steinernema carpocapsae Identifies the X-Chromosome.</title>
        <authorList>
            <person name="Serra L."/>
            <person name="Macchietto M."/>
            <person name="Macias-Munoz A."/>
            <person name="McGill C.J."/>
            <person name="Rodriguez I.M."/>
            <person name="Rodriguez B."/>
            <person name="Murad R."/>
            <person name="Mortazavi A."/>
        </authorList>
    </citation>
    <scope>NUCLEOTIDE SEQUENCE [LARGE SCALE GENOMIC DNA]</scope>
    <source>
        <strain evidence="3 4">ALL</strain>
    </source>
</reference>
<dbReference type="Gene3D" id="3.20.20.70">
    <property type="entry name" value="Aldolase class I"/>
    <property type="match status" value="1"/>
</dbReference>
<dbReference type="GO" id="GO:0006094">
    <property type="term" value="P:gluconeogenesis"/>
    <property type="evidence" value="ECO:0007669"/>
    <property type="project" value="TreeGrafter"/>
</dbReference>
<dbReference type="PROSITE" id="PS00188">
    <property type="entry name" value="BIOTIN"/>
    <property type="match status" value="1"/>
</dbReference>
<dbReference type="InterPro" id="IPR001882">
    <property type="entry name" value="Biotin_BS"/>
</dbReference>
<dbReference type="STRING" id="34508.A0A4U5NA84"/>
<dbReference type="InterPro" id="IPR011053">
    <property type="entry name" value="Single_hybrid_motif"/>
</dbReference>
<dbReference type="SUPFAM" id="SSF51230">
    <property type="entry name" value="Single hybrid motif"/>
    <property type="match status" value="1"/>
</dbReference>
<feature type="domain" description="Lipoyl-binding" evidence="2">
    <location>
        <begin position="292"/>
        <end position="370"/>
    </location>
</feature>
<keyword evidence="1" id="KW-0092">Biotin</keyword>
<dbReference type="GO" id="GO:0005737">
    <property type="term" value="C:cytoplasm"/>
    <property type="evidence" value="ECO:0007669"/>
    <property type="project" value="TreeGrafter"/>
</dbReference>
<evidence type="ECO:0000313" key="3">
    <source>
        <dbReference type="EMBL" id="TKR79887.1"/>
    </source>
</evidence>
<dbReference type="InterPro" id="IPR013785">
    <property type="entry name" value="Aldolase_TIM"/>
</dbReference>
<name>A0A4U5NA84_STECR</name>
<gene>
    <name evidence="3" type="ORF">L596_014043</name>
</gene>
<keyword evidence="4" id="KW-1185">Reference proteome</keyword>
<reference evidence="3 4" key="1">
    <citation type="journal article" date="2015" name="Genome Biol.">
        <title>Comparative genomics of Steinernema reveals deeply conserved gene regulatory networks.</title>
        <authorList>
            <person name="Dillman A.R."/>
            <person name="Macchietto M."/>
            <person name="Porter C.F."/>
            <person name="Rogers A."/>
            <person name="Williams B."/>
            <person name="Antoshechkin I."/>
            <person name="Lee M.M."/>
            <person name="Goodwin Z."/>
            <person name="Lu X."/>
            <person name="Lewis E.E."/>
            <person name="Goodrich-Blair H."/>
            <person name="Stock S.P."/>
            <person name="Adams B.J."/>
            <person name="Sternberg P.W."/>
            <person name="Mortazavi A."/>
        </authorList>
    </citation>
    <scope>NUCLEOTIDE SEQUENCE [LARGE SCALE GENOMIC DNA]</scope>
    <source>
        <strain evidence="3 4">ALL</strain>
    </source>
</reference>
<dbReference type="SUPFAM" id="SSF89000">
    <property type="entry name" value="post-HMGL domain-like"/>
    <property type="match status" value="1"/>
</dbReference>
<dbReference type="PANTHER" id="PTHR43778:SF2">
    <property type="entry name" value="PYRUVATE CARBOXYLASE, MITOCHONDRIAL"/>
    <property type="match status" value="1"/>
</dbReference>
<dbReference type="PROSITE" id="PS50968">
    <property type="entry name" value="BIOTINYL_LIPOYL"/>
    <property type="match status" value="1"/>
</dbReference>
<dbReference type="EMBL" id="AZBU02000004">
    <property type="protein sequence ID" value="TKR79887.1"/>
    <property type="molecule type" value="Genomic_DNA"/>
</dbReference>
<dbReference type="InterPro" id="IPR003379">
    <property type="entry name" value="Carboxylase_cons_dom"/>
</dbReference>
<dbReference type="InterPro" id="IPR055268">
    <property type="entry name" value="PCB-like"/>
</dbReference>
<accession>A0A4U5NA84</accession>
<dbReference type="InterPro" id="IPR000089">
    <property type="entry name" value="Biotin_lipoyl"/>
</dbReference>
<dbReference type="GO" id="GO:0004736">
    <property type="term" value="F:pyruvate carboxylase activity"/>
    <property type="evidence" value="ECO:0007669"/>
    <property type="project" value="TreeGrafter"/>
</dbReference>
<evidence type="ECO:0000313" key="4">
    <source>
        <dbReference type="Proteomes" id="UP000298663"/>
    </source>
</evidence>
<evidence type="ECO:0000259" key="2">
    <source>
        <dbReference type="PROSITE" id="PS50968"/>
    </source>
</evidence>